<feature type="transmembrane region" description="Helical" evidence="3">
    <location>
        <begin position="188"/>
        <end position="206"/>
    </location>
</feature>
<dbReference type="EC" id="2.7.7.65" evidence="1"/>
<feature type="domain" description="GGDEF" evidence="4">
    <location>
        <begin position="246"/>
        <end position="377"/>
    </location>
</feature>
<keyword evidence="3" id="KW-0472">Membrane</keyword>
<dbReference type="InterPro" id="IPR000160">
    <property type="entry name" value="GGDEF_dom"/>
</dbReference>
<evidence type="ECO:0000313" key="5">
    <source>
        <dbReference type="EMBL" id="MDR4125484.1"/>
    </source>
</evidence>
<dbReference type="NCBIfam" id="TIGR00254">
    <property type="entry name" value="GGDEF"/>
    <property type="match status" value="1"/>
</dbReference>
<dbReference type="InterPro" id="IPR043128">
    <property type="entry name" value="Rev_trsase/Diguanyl_cyclase"/>
</dbReference>
<dbReference type="InterPro" id="IPR050469">
    <property type="entry name" value="Diguanylate_Cyclase"/>
</dbReference>
<reference evidence="5 6" key="1">
    <citation type="submission" date="2023-08" db="EMBL/GenBank/DDBJ databases">
        <title>Alcaligenaceae gen. nov., a novel taxon isolated from the sludge of Yixing Pesticide Factory.</title>
        <authorList>
            <person name="Ruan L."/>
        </authorList>
    </citation>
    <scope>NUCLEOTIDE SEQUENCE [LARGE SCALE GENOMIC DNA]</scope>
    <source>
        <strain evidence="5 6">LG-2</strain>
    </source>
</reference>
<dbReference type="PROSITE" id="PS50887">
    <property type="entry name" value="GGDEF"/>
    <property type="match status" value="1"/>
</dbReference>
<feature type="transmembrane region" description="Helical" evidence="3">
    <location>
        <begin position="78"/>
        <end position="97"/>
    </location>
</feature>
<keyword evidence="3" id="KW-0812">Transmembrane</keyword>
<dbReference type="EMBL" id="JAUZQE010000009">
    <property type="protein sequence ID" value="MDR4125484.1"/>
    <property type="molecule type" value="Genomic_DNA"/>
</dbReference>
<comment type="caution">
    <text evidence="5">The sequence shown here is derived from an EMBL/GenBank/DDBJ whole genome shotgun (WGS) entry which is preliminary data.</text>
</comment>
<sequence>MKAPDPLDPANDLTTIKVVGLSSLRDTLTHRSHSRDFAFARSDYLRSRVMVVCAVFLALLPFWTLLDWAMLPQASLPYTMWGRVVMAGLLVLVFLLARYSKARLQWARLSAGLVLATPAAFYALVLYTLPPGETSLIGYSFIPYMLVTMLAIFPFTLLESAVLGLVLIGLEAYALHVSGVLMSATGLQAVWLLAALLVIAITANYFQLGLMLRLYREATHDPLTGLLNRGALMRAVEQLMLQEPAPPLALLMMDLDHFKRLNDGHGHAFGDDVLRDFAGLLRRRLGRGDLAARYGGEEFVAVLTGLDKEAAMAVAEDIRRQTEESELVDYEGQPVRYTVSIGVATVQPGEAFHNAVVRADNRLYEAKKTSRNCVVGV</sequence>
<dbReference type="RefSeq" id="WP_347286678.1">
    <property type="nucleotide sequence ID" value="NZ_JAUZQE010000009.1"/>
</dbReference>
<dbReference type="PANTHER" id="PTHR45138">
    <property type="entry name" value="REGULATORY COMPONENTS OF SENSORY TRANSDUCTION SYSTEM"/>
    <property type="match status" value="1"/>
</dbReference>
<dbReference type="GO" id="GO:0052621">
    <property type="term" value="F:diguanylate cyclase activity"/>
    <property type="evidence" value="ECO:0007669"/>
    <property type="project" value="UniProtKB-EC"/>
</dbReference>
<name>A0ABU1D4Y3_9BURK</name>
<dbReference type="Proteomes" id="UP001232156">
    <property type="component" value="Unassembled WGS sequence"/>
</dbReference>
<evidence type="ECO:0000259" key="4">
    <source>
        <dbReference type="PROSITE" id="PS50887"/>
    </source>
</evidence>
<dbReference type="Gene3D" id="3.30.70.270">
    <property type="match status" value="1"/>
</dbReference>
<comment type="catalytic activity">
    <reaction evidence="2">
        <text>2 GTP = 3',3'-c-di-GMP + 2 diphosphate</text>
        <dbReference type="Rhea" id="RHEA:24898"/>
        <dbReference type="ChEBI" id="CHEBI:33019"/>
        <dbReference type="ChEBI" id="CHEBI:37565"/>
        <dbReference type="ChEBI" id="CHEBI:58805"/>
        <dbReference type="EC" id="2.7.7.65"/>
    </reaction>
</comment>
<feature type="transmembrane region" description="Helical" evidence="3">
    <location>
        <begin position="49"/>
        <end position="66"/>
    </location>
</feature>
<keyword evidence="5" id="KW-0548">Nucleotidyltransferase</keyword>
<feature type="transmembrane region" description="Helical" evidence="3">
    <location>
        <begin position="109"/>
        <end position="130"/>
    </location>
</feature>
<keyword evidence="3" id="KW-1133">Transmembrane helix</keyword>
<protein>
    <recommendedName>
        <fullName evidence="1">diguanylate cyclase</fullName>
        <ecNumber evidence="1">2.7.7.65</ecNumber>
    </recommendedName>
</protein>
<dbReference type="SUPFAM" id="SSF55073">
    <property type="entry name" value="Nucleotide cyclase"/>
    <property type="match status" value="1"/>
</dbReference>
<keyword evidence="5" id="KW-0808">Transferase</keyword>
<dbReference type="Pfam" id="PF00990">
    <property type="entry name" value="GGDEF"/>
    <property type="match status" value="1"/>
</dbReference>
<evidence type="ECO:0000313" key="6">
    <source>
        <dbReference type="Proteomes" id="UP001232156"/>
    </source>
</evidence>
<organism evidence="5 6">
    <name type="scientific">Yanghanlia caeni</name>
    <dbReference type="NCBI Taxonomy" id="3064283"/>
    <lineage>
        <taxon>Bacteria</taxon>
        <taxon>Pseudomonadati</taxon>
        <taxon>Pseudomonadota</taxon>
        <taxon>Betaproteobacteria</taxon>
        <taxon>Burkholderiales</taxon>
        <taxon>Alcaligenaceae</taxon>
        <taxon>Yanghanlia</taxon>
    </lineage>
</organism>
<evidence type="ECO:0000256" key="2">
    <source>
        <dbReference type="ARBA" id="ARBA00034247"/>
    </source>
</evidence>
<proteinExistence type="predicted"/>
<dbReference type="CDD" id="cd01949">
    <property type="entry name" value="GGDEF"/>
    <property type="match status" value="1"/>
</dbReference>
<dbReference type="PANTHER" id="PTHR45138:SF9">
    <property type="entry name" value="DIGUANYLATE CYCLASE DGCM-RELATED"/>
    <property type="match status" value="1"/>
</dbReference>
<dbReference type="InterPro" id="IPR029787">
    <property type="entry name" value="Nucleotide_cyclase"/>
</dbReference>
<dbReference type="SMART" id="SM00267">
    <property type="entry name" value="GGDEF"/>
    <property type="match status" value="1"/>
</dbReference>
<accession>A0ABU1D4Y3</accession>
<gene>
    <name evidence="5" type="ORF">Q8947_05750</name>
</gene>
<evidence type="ECO:0000256" key="1">
    <source>
        <dbReference type="ARBA" id="ARBA00012528"/>
    </source>
</evidence>
<keyword evidence="6" id="KW-1185">Reference proteome</keyword>
<evidence type="ECO:0000256" key="3">
    <source>
        <dbReference type="SAM" id="Phobius"/>
    </source>
</evidence>